<dbReference type="Proteomes" id="UP000499080">
    <property type="component" value="Unassembled WGS sequence"/>
</dbReference>
<sequence length="135" mass="15205">MTPSLKIPGRLSRMASQWPSDYFLLTKLEENLSGTRFCSDSDVKTAAEDWLDGQGLYFYQAGLNNNTSVFADFGYRRSFGFGFCRLSRISSAYPRDLAANFAETEGEGANSNKYEVEKFVSEPKDYVEAEGFLLQ</sequence>
<protein>
    <submittedName>
        <fullName evidence="1">Uncharacterized protein</fullName>
    </submittedName>
</protein>
<keyword evidence="2" id="KW-1185">Reference proteome</keyword>
<proteinExistence type="predicted"/>
<organism evidence="1 2">
    <name type="scientific">Araneus ventricosus</name>
    <name type="common">Orbweaver spider</name>
    <name type="synonym">Epeira ventricosa</name>
    <dbReference type="NCBI Taxonomy" id="182803"/>
    <lineage>
        <taxon>Eukaryota</taxon>
        <taxon>Metazoa</taxon>
        <taxon>Ecdysozoa</taxon>
        <taxon>Arthropoda</taxon>
        <taxon>Chelicerata</taxon>
        <taxon>Arachnida</taxon>
        <taxon>Araneae</taxon>
        <taxon>Araneomorphae</taxon>
        <taxon>Entelegynae</taxon>
        <taxon>Araneoidea</taxon>
        <taxon>Araneidae</taxon>
        <taxon>Araneus</taxon>
    </lineage>
</organism>
<evidence type="ECO:0000313" key="2">
    <source>
        <dbReference type="Proteomes" id="UP000499080"/>
    </source>
</evidence>
<reference evidence="1 2" key="1">
    <citation type="journal article" date="2019" name="Sci. Rep.">
        <title>Orb-weaving spider Araneus ventricosus genome elucidates the spidroin gene catalogue.</title>
        <authorList>
            <person name="Kono N."/>
            <person name="Nakamura H."/>
            <person name="Ohtoshi R."/>
            <person name="Moran D.A.P."/>
            <person name="Shinohara A."/>
            <person name="Yoshida Y."/>
            <person name="Fujiwara M."/>
            <person name="Mori M."/>
            <person name="Tomita M."/>
            <person name="Arakawa K."/>
        </authorList>
    </citation>
    <scope>NUCLEOTIDE SEQUENCE [LARGE SCALE GENOMIC DNA]</scope>
</reference>
<evidence type="ECO:0000313" key="1">
    <source>
        <dbReference type="EMBL" id="GBO19440.1"/>
    </source>
</evidence>
<gene>
    <name evidence="1" type="ORF">AVEN_151498_1</name>
</gene>
<name>A0A4Y2V703_ARAVE</name>
<dbReference type="EMBL" id="BGPR01042920">
    <property type="protein sequence ID" value="GBO19440.1"/>
    <property type="molecule type" value="Genomic_DNA"/>
</dbReference>
<dbReference type="AlphaFoldDB" id="A0A4Y2V703"/>
<accession>A0A4Y2V703</accession>
<comment type="caution">
    <text evidence="1">The sequence shown here is derived from an EMBL/GenBank/DDBJ whole genome shotgun (WGS) entry which is preliminary data.</text>
</comment>